<dbReference type="EMBL" id="ML996599">
    <property type="protein sequence ID" value="KAF2752703.1"/>
    <property type="molecule type" value="Genomic_DNA"/>
</dbReference>
<evidence type="ECO:0000313" key="4">
    <source>
        <dbReference type="EMBL" id="KAF2752703.1"/>
    </source>
</evidence>
<feature type="non-terminal residue" evidence="4">
    <location>
        <position position="1"/>
    </location>
</feature>
<name>A0A6A6VR75_9PEZI</name>
<dbReference type="Pfam" id="PF01734">
    <property type="entry name" value="Patatin"/>
    <property type="match status" value="1"/>
</dbReference>
<dbReference type="GO" id="GO:0046486">
    <property type="term" value="P:glycerolipid metabolic process"/>
    <property type="evidence" value="ECO:0007669"/>
    <property type="project" value="UniProtKB-ARBA"/>
</dbReference>
<dbReference type="PANTHER" id="PTHR24185:SF8">
    <property type="entry name" value="PNPLA DOMAIN-CONTAINING PROTEIN"/>
    <property type="match status" value="1"/>
</dbReference>
<dbReference type="GO" id="GO:0016020">
    <property type="term" value="C:membrane"/>
    <property type="evidence" value="ECO:0007669"/>
    <property type="project" value="TreeGrafter"/>
</dbReference>
<protein>
    <recommendedName>
        <fullName evidence="3">PNPLA domain-containing protein</fullName>
    </recommendedName>
</protein>
<dbReference type="Gene3D" id="3.40.1090.10">
    <property type="entry name" value="Cytosolic phospholipase A2 catalytic domain"/>
    <property type="match status" value="1"/>
</dbReference>
<dbReference type="PROSITE" id="PS51635">
    <property type="entry name" value="PNPLA"/>
    <property type="match status" value="1"/>
</dbReference>
<dbReference type="GO" id="GO:0019369">
    <property type="term" value="P:arachidonate metabolic process"/>
    <property type="evidence" value="ECO:0007669"/>
    <property type="project" value="TreeGrafter"/>
</dbReference>
<evidence type="ECO:0000313" key="5">
    <source>
        <dbReference type="Proteomes" id="UP000799437"/>
    </source>
</evidence>
<comment type="caution">
    <text evidence="2">Lacks conserved residue(s) required for the propagation of feature annotation.</text>
</comment>
<evidence type="ECO:0000256" key="2">
    <source>
        <dbReference type="PROSITE-ProRule" id="PRU01161"/>
    </source>
</evidence>
<dbReference type="RefSeq" id="XP_033595154.1">
    <property type="nucleotide sequence ID" value="XM_033742232.1"/>
</dbReference>
<reference evidence="4" key="1">
    <citation type="journal article" date="2020" name="Stud. Mycol.">
        <title>101 Dothideomycetes genomes: a test case for predicting lifestyles and emergence of pathogens.</title>
        <authorList>
            <person name="Haridas S."/>
            <person name="Albert R."/>
            <person name="Binder M."/>
            <person name="Bloem J."/>
            <person name="Labutti K."/>
            <person name="Salamov A."/>
            <person name="Andreopoulos B."/>
            <person name="Baker S."/>
            <person name="Barry K."/>
            <person name="Bills G."/>
            <person name="Bluhm B."/>
            <person name="Cannon C."/>
            <person name="Castanera R."/>
            <person name="Culley D."/>
            <person name="Daum C."/>
            <person name="Ezra D."/>
            <person name="Gonzalez J."/>
            <person name="Henrissat B."/>
            <person name="Kuo A."/>
            <person name="Liang C."/>
            <person name="Lipzen A."/>
            <person name="Lutzoni F."/>
            <person name="Magnuson J."/>
            <person name="Mondo S."/>
            <person name="Nolan M."/>
            <person name="Ohm R."/>
            <person name="Pangilinan J."/>
            <person name="Park H.-J."/>
            <person name="Ramirez L."/>
            <person name="Alfaro M."/>
            <person name="Sun H."/>
            <person name="Tritt A."/>
            <person name="Yoshinaga Y."/>
            <person name="Zwiers L.-H."/>
            <person name="Turgeon B."/>
            <person name="Goodwin S."/>
            <person name="Spatafora J."/>
            <person name="Crous P."/>
            <person name="Grigoriev I."/>
        </authorList>
    </citation>
    <scope>NUCLEOTIDE SEQUENCE</scope>
    <source>
        <strain evidence="4">CBS 121739</strain>
    </source>
</reference>
<accession>A0A6A6VR75</accession>
<evidence type="ECO:0000256" key="1">
    <source>
        <dbReference type="ARBA" id="ARBA00023098"/>
    </source>
</evidence>
<dbReference type="OrthoDB" id="194358at2759"/>
<dbReference type="GeneID" id="54483286"/>
<dbReference type="SUPFAM" id="SSF52151">
    <property type="entry name" value="FabD/lysophospholipase-like"/>
    <property type="match status" value="1"/>
</dbReference>
<proteinExistence type="predicted"/>
<evidence type="ECO:0000259" key="3">
    <source>
        <dbReference type="PROSITE" id="PS51635"/>
    </source>
</evidence>
<keyword evidence="5" id="KW-1185">Reference proteome</keyword>
<dbReference type="InterPro" id="IPR016035">
    <property type="entry name" value="Acyl_Trfase/lysoPLipase"/>
</dbReference>
<organism evidence="4 5">
    <name type="scientific">Pseudovirgaria hyperparasitica</name>
    <dbReference type="NCBI Taxonomy" id="470096"/>
    <lineage>
        <taxon>Eukaryota</taxon>
        <taxon>Fungi</taxon>
        <taxon>Dikarya</taxon>
        <taxon>Ascomycota</taxon>
        <taxon>Pezizomycotina</taxon>
        <taxon>Dothideomycetes</taxon>
        <taxon>Dothideomycetes incertae sedis</taxon>
        <taxon>Acrospermales</taxon>
        <taxon>Acrospermaceae</taxon>
        <taxon>Pseudovirgaria</taxon>
    </lineage>
</organism>
<feature type="domain" description="PNPLA" evidence="3">
    <location>
        <begin position="126"/>
        <end position="243"/>
    </location>
</feature>
<dbReference type="PANTHER" id="PTHR24185">
    <property type="entry name" value="CALCIUM-INDEPENDENT PHOSPHOLIPASE A2-GAMMA"/>
    <property type="match status" value="1"/>
</dbReference>
<dbReference type="InterPro" id="IPR002641">
    <property type="entry name" value="PNPLA_dom"/>
</dbReference>
<sequence>VNKVSVRPEVSIIIVRGALREYRVAECLYRVSDPPASKIHSRQLELLKGHFSKFKSHTTCFCCLMREPDKVFDCGHSCCNGCIALYGNARKNVRHGYHLKACLLCGASIKTPDFEFMPPTAGPRVLSLDGGGIRGVIPLTFLVGLGRRLKPLELPLRHFFDYVCGTSAGGLITLGIFIMEWTPEDCLQKFEAMAHLTHTTAGKAMMQTEIFIVKTKTKNKKKRRKRKKKKDALRYQHFSGCWP</sequence>
<dbReference type="GO" id="GO:0047499">
    <property type="term" value="F:calcium-independent phospholipase A2 activity"/>
    <property type="evidence" value="ECO:0007669"/>
    <property type="project" value="TreeGrafter"/>
</dbReference>
<dbReference type="Proteomes" id="UP000799437">
    <property type="component" value="Unassembled WGS sequence"/>
</dbReference>
<feature type="short sequence motif" description="GXGXXG" evidence="2">
    <location>
        <begin position="130"/>
        <end position="135"/>
    </location>
</feature>
<keyword evidence="1" id="KW-0443">Lipid metabolism</keyword>
<dbReference type="AlphaFoldDB" id="A0A6A6VR75"/>
<feature type="short sequence motif" description="GXSXG" evidence="2">
    <location>
        <begin position="165"/>
        <end position="169"/>
    </location>
</feature>
<gene>
    <name evidence="4" type="ORF">EJ05DRAFT_446392</name>
</gene>